<evidence type="ECO:0000256" key="1">
    <source>
        <dbReference type="ARBA" id="ARBA00008056"/>
    </source>
</evidence>
<organism evidence="9 10">
    <name type="scientific">Forsythia ovata</name>
    <dbReference type="NCBI Taxonomy" id="205694"/>
    <lineage>
        <taxon>Eukaryota</taxon>
        <taxon>Viridiplantae</taxon>
        <taxon>Streptophyta</taxon>
        <taxon>Embryophyta</taxon>
        <taxon>Tracheophyta</taxon>
        <taxon>Spermatophyta</taxon>
        <taxon>Magnoliopsida</taxon>
        <taxon>eudicotyledons</taxon>
        <taxon>Gunneridae</taxon>
        <taxon>Pentapetalae</taxon>
        <taxon>asterids</taxon>
        <taxon>lamiids</taxon>
        <taxon>Lamiales</taxon>
        <taxon>Oleaceae</taxon>
        <taxon>Forsythieae</taxon>
        <taxon>Forsythia</taxon>
    </lineage>
</organism>
<dbReference type="GO" id="GO:0002238">
    <property type="term" value="P:response to molecule of fungal origin"/>
    <property type="evidence" value="ECO:0007669"/>
    <property type="project" value="UniProtKB-ARBA"/>
</dbReference>
<keyword evidence="3" id="KW-0847">Vitamin C</keyword>
<dbReference type="AlphaFoldDB" id="A0ABD1T7K1"/>
<dbReference type="Pfam" id="PF03171">
    <property type="entry name" value="2OG-FeII_Oxy"/>
    <property type="match status" value="1"/>
</dbReference>
<dbReference type="FunFam" id="2.60.120.330:FF:000005">
    <property type="entry name" value="1-aminocyclopropane-1-carboxylate oxidase homolog 1"/>
    <property type="match status" value="1"/>
</dbReference>
<name>A0ABD1T7K1_9LAMI</name>
<dbReference type="GO" id="GO:0031418">
    <property type="term" value="F:L-ascorbic acid binding"/>
    <property type="evidence" value="ECO:0007669"/>
    <property type="project" value="UniProtKB-KW"/>
</dbReference>
<comment type="similarity">
    <text evidence="1 6">Belongs to the iron/ascorbate-dependent oxidoreductase family.</text>
</comment>
<keyword evidence="4 6" id="KW-0560">Oxidoreductase</keyword>
<dbReference type="InterPro" id="IPR026992">
    <property type="entry name" value="DIOX_N"/>
</dbReference>
<dbReference type="Proteomes" id="UP001604277">
    <property type="component" value="Unassembled WGS sequence"/>
</dbReference>
<dbReference type="PANTHER" id="PTHR10209">
    <property type="entry name" value="OXIDOREDUCTASE, 2OG-FE II OXYGENASE FAMILY PROTEIN"/>
    <property type="match status" value="1"/>
</dbReference>
<dbReference type="SUPFAM" id="SSF51197">
    <property type="entry name" value="Clavaminate synthase-like"/>
    <property type="match status" value="1"/>
</dbReference>
<dbReference type="GO" id="GO:0046872">
    <property type="term" value="F:metal ion binding"/>
    <property type="evidence" value="ECO:0007669"/>
    <property type="project" value="UniProtKB-KW"/>
</dbReference>
<dbReference type="GO" id="GO:0016706">
    <property type="term" value="F:2-oxoglutarate-dependent dioxygenase activity"/>
    <property type="evidence" value="ECO:0007669"/>
    <property type="project" value="UniProtKB-ARBA"/>
</dbReference>
<keyword evidence="2 6" id="KW-0479">Metal-binding</keyword>
<evidence type="ECO:0000256" key="6">
    <source>
        <dbReference type="RuleBase" id="RU003682"/>
    </source>
</evidence>
<dbReference type="EMBL" id="JBFOLJ010000009">
    <property type="protein sequence ID" value="KAL2508701.1"/>
    <property type="molecule type" value="Genomic_DNA"/>
</dbReference>
<dbReference type="Pfam" id="PF14226">
    <property type="entry name" value="DIOX_N"/>
    <property type="match status" value="1"/>
</dbReference>
<reference evidence="9" key="1">
    <citation type="submission" date="2024-07" db="EMBL/GenBank/DDBJ databases">
        <title>Two chromosome-level genome assemblies of Korean endemic species Abeliophyllum distichum and Forsythia ovata (Oleaceae).</title>
        <authorList>
            <person name="Mun J.H."/>
        </authorList>
    </citation>
    <scope>NUCLEOTIDE SEQUENCE</scope>
    <source>
        <strain evidence="9">KNKB202402200001</strain>
        <tissue evidence="9">Leaf</tissue>
    </source>
</reference>
<dbReference type="InterPro" id="IPR027443">
    <property type="entry name" value="IPNS-like_sf"/>
</dbReference>
<feature type="domain" description="Fe2OG dioxygenase" evidence="7">
    <location>
        <begin position="221"/>
        <end position="319"/>
    </location>
</feature>
<evidence type="ECO:0000313" key="8">
    <source>
        <dbReference type="EMBL" id="KAL2508677.1"/>
    </source>
</evidence>
<dbReference type="EMBL" id="JBFOLJ010000009">
    <property type="protein sequence ID" value="KAL2508677.1"/>
    <property type="molecule type" value="Genomic_DNA"/>
</dbReference>
<dbReference type="GO" id="GO:0009805">
    <property type="term" value="P:coumarin biosynthetic process"/>
    <property type="evidence" value="ECO:0007669"/>
    <property type="project" value="UniProtKB-ARBA"/>
</dbReference>
<proteinExistence type="inferred from homology"/>
<reference evidence="10" key="2">
    <citation type="submission" date="2024-07" db="EMBL/GenBank/DDBJ databases">
        <title>Two chromosome-level genome assemblies of Korean endemic species Abeliophyllum distichum and Forsythia ovata (Oleaceae).</title>
        <authorList>
            <person name="Jang H."/>
        </authorList>
    </citation>
    <scope>NUCLEOTIDE SEQUENCE [LARGE SCALE GENOMIC DNA]</scope>
</reference>
<protein>
    <submittedName>
        <fullName evidence="9">1-aminocyclopropane-1-carboxylate oxidase-like protein 1</fullName>
    </submittedName>
</protein>
<keyword evidence="10" id="KW-1185">Reference proteome</keyword>
<evidence type="ECO:0000256" key="2">
    <source>
        <dbReference type="ARBA" id="ARBA00022723"/>
    </source>
</evidence>
<accession>A0ABD1T7K1</accession>
<dbReference type="Gene3D" id="2.60.120.330">
    <property type="entry name" value="B-lactam Antibiotic, Isopenicillin N Synthase, Chain"/>
    <property type="match status" value="1"/>
</dbReference>
<dbReference type="InterPro" id="IPR044861">
    <property type="entry name" value="IPNS-like_FE2OG_OXY"/>
</dbReference>
<sequence>MVVPNIGESQATYEPKYDRKSELKAFDDTKAGVKGLVDAGVTKVPRIFIHPPEIDSYKTSNTEKAEYLFPVINLDGMAKYPNKHKEIVDKIRDASETWGFFQVINHGIPPSVLEEMIVGVRRFYEQDNETKKQYYTRDSTKRVVYNSNFDLYISPAANWRDTFYVIMAPNPPKPEELPAACREILMNYSEQVMELVCSLLKLLSESLGLKPNHLINMDCAEGLAMLCHYYPACPEPQLTFGTTKHSDNDFITVLLQDNLGLQVLHKNHWVDVPPTPGALVVNIGDLLQLISNDKFKSVQHRVLASRVGPRISVACFVSTGPQPTSMVYAPIKELLSEENPPKYRGTTAKEYTDYFRGKGLNGTSALLHFKLNRDIDE</sequence>
<dbReference type="PANTHER" id="PTHR10209:SF791">
    <property type="entry name" value="1-AMINOCYCLOPROPANE-1-CARBOXYLATE OXIDASE HOMOLOG 1"/>
    <property type="match status" value="1"/>
</dbReference>
<evidence type="ECO:0000259" key="7">
    <source>
        <dbReference type="PROSITE" id="PS51471"/>
    </source>
</evidence>
<evidence type="ECO:0000256" key="3">
    <source>
        <dbReference type="ARBA" id="ARBA00022896"/>
    </source>
</evidence>
<comment type="caution">
    <text evidence="9">The sequence shown here is derived from an EMBL/GenBank/DDBJ whole genome shotgun (WGS) entry which is preliminary data.</text>
</comment>
<evidence type="ECO:0000313" key="9">
    <source>
        <dbReference type="EMBL" id="KAL2508701.1"/>
    </source>
</evidence>
<dbReference type="PROSITE" id="PS51471">
    <property type="entry name" value="FE2OG_OXY"/>
    <property type="match status" value="1"/>
</dbReference>
<dbReference type="InterPro" id="IPR005123">
    <property type="entry name" value="Oxoglu/Fe-dep_dioxygenase_dom"/>
</dbReference>
<evidence type="ECO:0000313" key="10">
    <source>
        <dbReference type="Proteomes" id="UP001604277"/>
    </source>
</evidence>
<keyword evidence="5 6" id="KW-0408">Iron</keyword>
<gene>
    <name evidence="8" type="ORF">Fot_32324</name>
    <name evidence="9" type="ORF">Fot_32348</name>
</gene>
<evidence type="ECO:0000256" key="4">
    <source>
        <dbReference type="ARBA" id="ARBA00023002"/>
    </source>
</evidence>
<evidence type="ECO:0000256" key="5">
    <source>
        <dbReference type="ARBA" id="ARBA00023004"/>
    </source>
</evidence>